<evidence type="ECO:0000313" key="3">
    <source>
        <dbReference type="Proteomes" id="UP001344658"/>
    </source>
</evidence>
<evidence type="ECO:0000256" key="1">
    <source>
        <dbReference type="SAM" id="MobiDB-lite"/>
    </source>
</evidence>
<protein>
    <submittedName>
        <fullName evidence="2">Uncharacterized protein</fullName>
    </submittedName>
</protein>
<dbReference type="RefSeq" id="WP_330800534.1">
    <property type="nucleotide sequence ID" value="NZ_JAZEWV010000053.1"/>
</dbReference>
<feature type="compositionally biased region" description="Low complexity" evidence="1">
    <location>
        <begin position="61"/>
        <end position="74"/>
    </location>
</feature>
<comment type="caution">
    <text evidence="2">The sequence shown here is derived from an EMBL/GenBank/DDBJ whole genome shotgun (WGS) entry which is preliminary data.</text>
</comment>
<name>A0ABU7PLQ5_9ACTN</name>
<keyword evidence="3" id="KW-1185">Reference proteome</keyword>
<dbReference type="Proteomes" id="UP001344658">
    <property type="component" value="Unassembled WGS sequence"/>
</dbReference>
<gene>
    <name evidence="2" type="ORF">V2S66_32975</name>
</gene>
<proteinExistence type="predicted"/>
<reference evidence="2 3" key="1">
    <citation type="submission" date="2023-12" db="EMBL/GenBank/DDBJ databases">
        <title>Streptomyces sp. V4-01.</title>
        <authorList>
            <person name="Somphong A."/>
            <person name="Phongsopitanun W."/>
        </authorList>
    </citation>
    <scope>NUCLEOTIDE SEQUENCE [LARGE SCALE GENOMIC DNA]</scope>
    <source>
        <strain evidence="2 3">V4-01</strain>
    </source>
</reference>
<feature type="region of interest" description="Disordered" evidence="1">
    <location>
        <begin position="61"/>
        <end position="89"/>
    </location>
</feature>
<organism evidence="2 3">
    <name type="scientific">Actinacidiphila polyblastidii</name>
    <dbReference type="NCBI Taxonomy" id="3110430"/>
    <lineage>
        <taxon>Bacteria</taxon>
        <taxon>Bacillati</taxon>
        <taxon>Actinomycetota</taxon>
        <taxon>Actinomycetes</taxon>
        <taxon>Kitasatosporales</taxon>
        <taxon>Streptomycetaceae</taxon>
        <taxon>Actinacidiphila</taxon>
    </lineage>
</organism>
<evidence type="ECO:0000313" key="2">
    <source>
        <dbReference type="EMBL" id="MEE4546765.1"/>
    </source>
</evidence>
<sequence length="89" mass="9390">MAATGVAVGVLTVGMVADNAILQQAKKAQGETNVRLDALLAEQQKTNALLGQLVQLLAAQQQGRPPVPQQWQQPVQPPRGPVSWGTQQG</sequence>
<dbReference type="EMBL" id="JAZEWV010000053">
    <property type="protein sequence ID" value="MEE4546765.1"/>
    <property type="molecule type" value="Genomic_DNA"/>
</dbReference>
<accession>A0ABU7PLQ5</accession>